<name>A0AAE7BA52_9BACT</name>
<protein>
    <submittedName>
        <fullName evidence="1">Uncharacterized protein</fullName>
    </submittedName>
</protein>
<gene>
    <name evidence="1" type="ORF">AVENP_1019</name>
</gene>
<dbReference type="AlphaFoldDB" id="A0AAE7BA52"/>
<accession>A0AAE7BA52</accession>
<sequence>MNEYEVLSKLLFEKFGKITMDEDETAQVVGCSDKSLQNDRAEAIGIPYTRRNGKERGQVIYLITTVAKHLIDNKIKTI</sequence>
<keyword evidence="2" id="KW-1185">Reference proteome</keyword>
<proteinExistence type="predicted"/>
<evidence type="ECO:0000313" key="2">
    <source>
        <dbReference type="Proteomes" id="UP000503482"/>
    </source>
</evidence>
<organism evidence="1 2">
    <name type="scientific">Arcobacter venerupis</name>
    <dbReference type="NCBI Taxonomy" id="1054033"/>
    <lineage>
        <taxon>Bacteria</taxon>
        <taxon>Pseudomonadati</taxon>
        <taxon>Campylobacterota</taxon>
        <taxon>Epsilonproteobacteria</taxon>
        <taxon>Campylobacterales</taxon>
        <taxon>Arcobacteraceae</taxon>
        <taxon>Arcobacter</taxon>
    </lineage>
</organism>
<reference evidence="1 2" key="1">
    <citation type="submission" date="2020-05" db="EMBL/GenBank/DDBJ databases">
        <title>Complete genome sequencing of Campylobacter and Arcobacter type strains.</title>
        <authorList>
            <person name="Miller W.G."/>
            <person name="Yee E."/>
        </authorList>
    </citation>
    <scope>NUCLEOTIDE SEQUENCE [LARGE SCALE GENOMIC DNA]</scope>
    <source>
        <strain evidence="1 2">LMG 26156</strain>
    </source>
</reference>
<dbReference type="RefSeq" id="WP_128358957.1">
    <property type="nucleotide sequence ID" value="NZ_CP053840.1"/>
</dbReference>
<dbReference type="Proteomes" id="UP000503482">
    <property type="component" value="Chromosome"/>
</dbReference>
<dbReference type="KEGG" id="avp:AVENP_1019"/>
<evidence type="ECO:0000313" key="1">
    <source>
        <dbReference type="EMBL" id="QKF66574.1"/>
    </source>
</evidence>
<dbReference type="EMBL" id="CP053840">
    <property type="protein sequence ID" value="QKF66574.1"/>
    <property type="molecule type" value="Genomic_DNA"/>
</dbReference>